<keyword evidence="6" id="KW-1185">Reference proteome</keyword>
<evidence type="ECO:0000259" key="4">
    <source>
        <dbReference type="Pfam" id="PF00248"/>
    </source>
</evidence>
<dbReference type="FunFam" id="3.20.20.100:FF:000008">
    <property type="entry name" value="Aldo/keto reductase family oxidoreductase"/>
    <property type="match status" value="1"/>
</dbReference>
<name>A0A494X7K4_9BURK</name>
<evidence type="ECO:0000256" key="2">
    <source>
        <dbReference type="ARBA" id="ARBA00023002"/>
    </source>
</evidence>
<feature type="domain" description="NADP-dependent oxidoreductase" evidence="4">
    <location>
        <begin position="37"/>
        <end position="315"/>
    </location>
</feature>
<sequence>MRTRSVCNPIAHRGRSLPLSQSPRIEIAPQGPTLSRVTAGMWRLGEWNMSPAQRLAWIHHAIERGVTTFDHADIYGGYTVEALFGEALALEPSIRERIEIVTKCGIALTTSNRPAHTLKHYNTSTAHIVSSVERSLTELRTDRIDLLLIHRPDPLLNLDDVAEAFDRLHTEGKVLHFGVSNFSPWQYQSLSSAIRLVTNQVEFSPLRLDPITDGTFDQLQSLGASPMIWSALGGGRLFASDPNDPDPARTARIRKAIDVLAQTLGVSPATIVYAWILRLPSKPLVLTGSQRLSVLDEAVAATNVTLSIQQWFSIYEAALGHEVR</sequence>
<evidence type="ECO:0000313" key="5">
    <source>
        <dbReference type="EMBL" id="RKP46687.1"/>
    </source>
</evidence>
<comment type="caution">
    <text evidence="5">The sequence shown here is derived from an EMBL/GenBank/DDBJ whole genome shotgun (WGS) entry which is preliminary data.</text>
</comment>
<evidence type="ECO:0000313" key="6">
    <source>
        <dbReference type="Proteomes" id="UP000270342"/>
    </source>
</evidence>
<protein>
    <submittedName>
        <fullName evidence="5">Oxidoreductase</fullName>
    </submittedName>
</protein>
<dbReference type="EMBL" id="RBZU01000014">
    <property type="protein sequence ID" value="RKP46687.1"/>
    <property type="molecule type" value="Genomic_DNA"/>
</dbReference>
<dbReference type="OrthoDB" id="9768793at2"/>
<keyword evidence="2" id="KW-0560">Oxidoreductase</keyword>
<dbReference type="CDD" id="cd19092">
    <property type="entry name" value="AKR_BsYcsN_EcYdhF-like"/>
    <property type="match status" value="1"/>
</dbReference>
<dbReference type="InterPro" id="IPR036812">
    <property type="entry name" value="NAD(P)_OxRdtase_dom_sf"/>
</dbReference>
<dbReference type="InterPro" id="IPR050523">
    <property type="entry name" value="AKR_Detox_Biosynth"/>
</dbReference>
<keyword evidence="1" id="KW-0521">NADP</keyword>
<comment type="similarity">
    <text evidence="3">Belongs to the aldo/keto reductase family. Aldo/keto reductase 2 subfamily.</text>
</comment>
<dbReference type="InterPro" id="IPR023210">
    <property type="entry name" value="NADP_OxRdtase_dom"/>
</dbReference>
<dbReference type="GO" id="GO:0016491">
    <property type="term" value="F:oxidoreductase activity"/>
    <property type="evidence" value="ECO:0007669"/>
    <property type="project" value="UniProtKB-KW"/>
</dbReference>
<accession>A0A494X7K4</accession>
<dbReference type="PRINTS" id="PR00069">
    <property type="entry name" value="ALDKETRDTASE"/>
</dbReference>
<dbReference type="Proteomes" id="UP000270342">
    <property type="component" value="Unassembled WGS sequence"/>
</dbReference>
<dbReference type="GO" id="GO:0005829">
    <property type="term" value="C:cytosol"/>
    <property type="evidence" value="ECO:0007669"/>
    <property type="project" value="TreeGrafter"/>
</dbReference>
<dbReference type="PANTHER" id="PTHR43364">
    <property type="entry name" value="NADH-SPECIFIC METHYLGLYOXAL REDUCTASE-RELATED"/>
    <property type="match status" value="1"/>
</dbReference>
<dbReference type="PANTHER" id="PTHR43364:SF1">
    <property type="entry name" value="OXIDOREDUCTASE YDHF"/>
    <property type="match status" value="1"/>
</dbReference>
<dbReference type="AlphaFoldDB" id="A0A494X7K4"/>
<dbReference type="InterPro" id="IPR020471">
    <property type="entry name" value="AKR"/>
</dbReference>
<reference evidence="5 6" key="1">
    <citation type="submission" date="2018-10" db="EMBL/GenBank/DDBJ databases">
        <title>Robbsia sp. DHC34, isolated from soil.</title>
        <authorList>
            <person name="Gao Z.-H."/>
            <person name="Qiu L.-H."/>
        </authorList>
    </citation>
    <scope>NUCLEOTIDE SEQUENCE [LARGE SCALE GENOMIC DNA]</scope>
    <source>
        <strain evidence="5 6">DHC34</strain>
    </source>
</reference>
<evidence type="ECO:0000256" key="3">
    <source>
        <dbReference type="ARBA" id="ARBA00038157"/>
    </source>
</evidence>
<dbReference type="Pfam" id="PF00248">
    <property type="entry name" value="Aldo_ket_red"/>
    <property type="match status" value="1"/>
</dbReference>
<dbReference type="SUPFAM" id="SSF51430">
    <property type="entry name" value="NAD(P)-linked oxidoreductase"/>
    <property type="match status" value="1"/>
</dbReference>
<dbReference type="Gene3D" id="3.20.20.100">
    <property type="entry name" value="NADP-dependent oxidoreductase domain"/>
    <property type="match status" value="1"/>
</dbReference>
<organism evidence="5 6">
    <name type="scientific">Pararobbsia silviterrae</name>
    <dbReference type="NCBI Taxonomy" id="1792498"/>
    <lineage>
        <taxon>Bacteria</taxon>
        <taxon>Pseudomonadati</taxon>
        <taxon>Pseudomonadota</taxon>
        <taxon>Betaproteobacteria</taxon>
        <taxon>Burkholderiales</taxon>
        <taxon>Burkholderiaceae</taxon>
        <taxon>Pararobbsia</taxon>
    </lineage>
</organism>
<gene>
    <name evidence="5" type="ORF">D7S86_24275</name>
</gene>
<evidence type="ECO:0000256" key="1">
    <source>
        <dbReference type="ARBA" id="ARBA00022857"/>
    </source>
</evidence>
<proteinExistence type="inferred from homology"/>